<evidence type="ECO:0000313" key="2">
    <source>
        <dbReference type="EMBL" id="KAJ1100586.1"/>
    </source>
</evidence>
<feature type="compositionally biased region" description="Basic and acidic residues" evidence="1">
    <location>
        <begin position="1"/>
        <end position="12"/>
    </location>
</feature>
<organism evidence="2 3">
    <name type="scientific">Pleurodeles waltl</name>
    <name type="common">Iberian ribbed newt</name>
    <dbReference type="NCBI Taxonomy" id="8319"/>
    <lineage>
        <taxon>Eukaryota</taxon>
        <taxon>Metazoa</taxon>
        <taxon>Chordata</taxon>
        <taxon>Craniata</taxon>
        <taxon>Vertebrata</taxon>
        <taxon>Euteleostomi</taxon>
        <taxon>Amphibia</taxon>
        <taxon>Batrachia</taxon>
        <taxon>Caudata</taxon>
        <taxon>Salamandroidea</taxon>
        <taxon>Salamandridae</taxon>
        <taxon>Pleurodelinae</taxon>
        <taxon>Pleurodeles</taxon>
    </lineage>
</organism>
<protein>
    <submittedName>
        <fullName evidence="2">Uncharacterized protein</fullName>
    </submittedName>
</protein>
<dbReference type="EMBL" id="JANPWB010000014">
    <property type="protein sequence ID" value="KAJ1100586.1"/>
    <property type="molecule type" value="Genomic_DNA"/>
</dbReference>
<comment type="caution">
    <text evidence="2">The sequence shown here is derived from an EMBL/GenBank/DDBJ whole genome shotgun (WGS) entry which is preliminary data.</text>
</comment>
<reference evidence="2" key="1">
    <citation type="journal article" date="2022" name="bioRxiv">
        <title>Sequencing and chromosome-scale assembly of the giantPleurodeles waltlgenome.</title>
        <authorList>
            <person name="Brown T."/>
            <person name="Elewa A."/>
            <person name="Iarovenko S."/>
            <person name="Subramanian E."/>
            <person name="Araus A.J."/>
            <person name="Petzold A."/>
            <person name="Susuki M."/>
            <person name="Suzuki K.-i.T."/>
            <person name="Hayashi T."/>
            <person name="Toyoda A."/>
            <person name="Oliveira C."/>
            <person name="Osipova E."/>
            <person name="Leigh N.D."/>
            <person name="Simon A."/>
            <person name="Yun M.H."/>
        </authorList>
    </citation>
    <scope>NUCLEOTIDE SEQUENCE</scope>
    <source>
        <strain evidence="2">20211129_DDA</strain>
        <tissue evidence="2">Liver</tissue>
    </source>
</reference>
<name>A0AAV7MB78_PLEWA</name>
<gene>
    <name evidence="2" type="ORF">NDU88_005667</name>
</gene>
<sequence length="76" mass="8540">MKGKHAREEAERVNGTSGRNEHSLSKGTSPAEVFCVLKRKGHEPRTLLCRSGDQYQDGLHTNRICLDLMNVYALVE</sequence>
<evidence type="ECO:0000256" key="1">
    <source>
        <dbReference type="SAM" id="MobiDB-lite"/>
    </source>
</evidence>
<feature type="region of interest" description="Disordered" evidence="1">
    <location>
        <begin position="1"/>
        <end position="27"/>
    </location>
</feature>
<proteinExistence type="predicted"/>
<evidence type="ECO:0000313" key="3">
    <source>
        <dbReference type="Proteomes" id="UP001066276"/>
    </source>
</evidence>
<keyword evidence="3" id="KW-1185">Reference proteome</keyword>
<dbReference type="Proteomes" id="UP001066276">
    <property type="component" value="Chromosome 10"/>
</dbReference>
<accession>A0AAV7MB78</accession>
<dbReference type="AlphaFoldDB" id="A0AAV7MB78"/>